<feature type="disulfide bond" evidence="19">
    <location>
        <begin position="532"/>
        <end position="541"/>
    </location>
</feature>
<dbReference type="InterPro" id="IPR000203">
    <property type="entry name" value="GPS"/>
</dbReference>
<dbReference type="GO" id="GO:0005576">
    <property type="term" value="C:extracellular region"/>
    <property type="evidence" value="ECO:0007669"/>
    <property type="project" value="UniProtKB-SubCell"/>
</dbReference>
<dbReference type="SMART" id="SM00181">
    <property type="entry name" value="EGF"/>
    <property type="match status" value="6"/>
</dbReference>
<dbReference type="Pfam" id="PF00002">
    <property type="entry name" value="7tm_2"/>
    <property type="match status" value="1"/>
</dbReference>
<evidence type="ECO:0000256" key="1">
    <source>
        <dbReference type="ARBA" id="ARBA00004141"/>
    </source>
</evidence>
<evidence type="ECO:0000259" key="27">
    <source>
        <dbReference type="PROSITE" id="PS50853"/>
    </source>
</evidence>
<dbReference type="Pfam" id="PF00019">
    <property type="entry name" value="TGF_beta"/>
    <property type="match status" value="1"/>
</dbReference>
<evidence type="ECO:0000256" key="19">
    <source>
        <dbReference type="PROSITE-ProRule" id="PRU00076"/>
    </source>
</evidence>
<dbReference type="PRINTS" id="PR00205">
    <property type="entry name" value="CADHERIN"/>
</dbReference>
<evidence type="ECO:0000256" key="4">
    <source>
        <dbReference type="ARBA" id="ARBA00006656"/>
    </source>
</evidence>
<evidence type="ECO:0000256" key="3">
    <source>
        <dbReference type="ARBA" id="ARBA00004613"/>
    </source>
</evidence>
<dbReference type="FunFam" id="2.10.25.10:FF:000391">
    <property type="entry name" value="Weary, isoform C"/>
    <property type="match status" value="1"/>
</dbReference>
<evidence type="ECO:0000256" key="11">
    <source>
        <dbReference type="ARBA" id="ARBA00022837"/>
    </source>
</evidence>
<dbReference type="InterPro" id="IPR000832">
    <property type="entry name" value="GPCR_2_secretin-like"/>
</dbReference>
<dbReference type="EMBL" id="CAJPEX010000233">
    <property type="protein sequence ID" value="CAG0914465.1"/>
    <property type="molecule type" value="Genomic_DNA"/>
</dbReference>
<feature type="domain" description="EGF-like" evidence="23">
    <location>
        <begin position="427"/>
        <end position="465"/>
    </location>
</feature>
<feature type="compositionally biased region" description="Polar residues" evidence="21">
    <location>
        <begin position="1317"/>
        <end position="1328"/>
    </location>
</feature>
<feature type="domain" description="Cadherin" evidence="26">
    <location>
        <begin position="108"/>
        <end position="219"/>
    </location>
</feature>
<dbReference type="InterPro" id="IPR000152">
    <property type="entry name" value="EGF-type_Asp/Asn_hydroxyl_site"/>
</dbReference>
<accession>A0A7R9GAY0</accession>
<dbReference type="Pfam" id="PF01825">
    <property type="entry name" value="GPS"/>
    <property type="match status" value="1"/>
</dbReference>
<dbReference type="InterPro" id="IPR017948">
    <property type="entry name" value="TGFb_CS"/>
</dbReference>
<dbReference type="Gene3D" id="1.20.1070.10">
    <property type="entry name" value="Rhodopsin 7-helix transmembrane proteins"/>
    <property type="match status" value="1"/>
</dbReference>
<feature type="transmembrane region" description="Helical" evidence="22">
    <location>
        <begin position="1263"/>
        <end position="1282"/>
    </location>
</feature>
<evidence type="ECO:0000256" key="18">
    <source>
        <dbReference type="PROSITE-ProRule" id="PRU00043"/>
    </source>
</evidence>
<feature type="transmembrane region" description="Helical" evidence="22">
    <location>
        <begin position="1104"/>
        <end position="1123"/>
    </location>
</feature>
<keyword evidence="7 19" id="KW-0245">EGF-like domain</keyword>
<dbReference type="GO" id="GO:0007156">
    <property type="term" value="P:homophilic cell adhesion via plasma membrane adhesion molecules"/>
    <property type="evidence" value="ECO:0007669"/>
    <property type="project" value="InterPro"/>
</dbReference>
<dbReference type="PROSITE" id="PS01186">
    <property type="entry name" value="EGF_2"/>
    <property type="match status" value="6"/>
</dbReference>
<dbReference type="Gene3D" id="2.60.220.50">
    <property type="match status" value="1"/>
</dbReference>
<dbReference type="FunFam" id="2.10.25.10:FF:000004">
    <property type="entry name" value="Neurogenic locus notch 1"/>
    <property type="match status" value="1"/>
</dbReference>
<dbReference type="InterPro" id="IPR013032">
    <property type="entry name" value="EGF-like_CS"/>
</dbReference>
<feature type="disulfide bond" evidence="19">
    <location>
        <begin position="431"/>
        <end position="441"/>
    </location>
</feature>
<keyword evidence="30" id="KW-1185">Reference proteome</keyword>
<evidence type="ECO:0000256" key="14">
    <source>
        <dbReference type="ARBA" id="ARBA00023136"/>
    </source>
</evidence>
<dbReference type="SUPFAM" id="SSF49313">
    <property type="entry name" value="Cadherin-like"/>
    <property type="match status" value="2"/>
</dbReference>
<feature type="disulfide bond" evidence="19">
    <location>
        <begin position="455"/>
        <end position="464"/>
    </location>
</feature>
<dbReference type="PROSITE" id="PS50853">
    <property type="entry name" value="FN3"/>
    <property type="match status" value="1"/>
</dbReference>
<evidence type="ECO:0000256" key="20">
    <source>
        <dbReference type="RuleBase" id="RU000354"/>
    </source>
</evidence>
<comment type="similarity">
    <text evidence="4 20">Belongs to the TGF-beta family.</text>
</comment>
<feature type="transmembrane region" description="Helical" evidence="22">
    <location>
        <begin position="1192"/>
        <end position="1215"/>
    </location>
</feature>
<dbReference type="PROSITE" id="PS50268">
    <property type="entry name" value="CADHERIN_2"/>
    <property type="match status" value="2"/>
</dbReference>
<feature type="domain" description="Cadherin" evidence="26">
    <location>
        <begin position="7"/>
        <end position="107"/>
    </location>
</feature>
<feature type="domain" description="EGF-like" evidence="23">
    <location>
        <begin position="582"/>
        <end position="618"/>
    </location>
</feature>
<feature type="transmembrane region" description="Helical" evidence="22">
    <location>
        <begin position="1236"/>
        <end position="1257"/>
    </location>
</feature>
<evidence type="ECO:0000256" key="16">
    <source>
        <dbReference type="ARBA" id="ARBA00023180"/>
    </source>
</evidence>
<dbReference type="InterPro" id="IPR036116">
    <property type="entry name" value="FN3_sf"/>
</dbReference>
<gene>
    <name evidence="29" type="ORF">NMOB1V02_LOCUS2154</name>
</gene>
<dbReference type="SUPFAM" id="SSF57501">
    <property type="entry name" value="Cystine-knot cytokines"/>
    <property type="match status" value="1"/>
</dbReference>
<keyword evidence="10" id="KW-0677">Repeat</keyword>
<reference evidence="29" key="1">
    <citation type="submission" date="2020-11" db="EMBL/GenBank/DDBJ databases">
        <authorList>
            <person name="Tran Van P."/>
        </authorList>
    </citation>
    <scope>NUCLEOTIDE SEQUENCE</scope>
</reference>
<dbReference type="InterPro" id="IPR002126">
    <property type="entry name" value="Cadherin-like_dom"/>
</dbReference>
<sequence length="1923" mass="210853">MNHVPLTQPETEVRIYHGAPPRTLVTTVEAFPENQSSHRPDYRIYEGKDHEYFSIDSETGKITTTRTIERKPTSSYVIIVIAYSDGKTEVFKLKVTVVEKNQFPPRFSRDVYMVEVLANAPENTTIAECVAVDPDRHAGVGDVTYTLMAPPGDGGVESTEFLRIDPKTGAVVVVVRPLPLVPAPLRLSVIATDGGVPELASVAELVVHVKTISETPPRETRQFQGAVIENLAVASPCDRGGGIRAAAPLRVADFLRGHAGAWHQLLPGNWDFSGRLFRCARKHANIRGLIKGCNLGRWSASNVSIFRGQVAGMMKYCEAPLGADRNARVGLPERVEVRATTNSTATVCWDTPLIGLVTGFLLQYEEMSSDLEPAREVAVSGAQAAPGSPVCGTLSRLRTRADFRVRVAGRNDRDVGIFSEPVEFHTRQDDCENSECVHGKCVPATGDSGGYTCDCEEGFFGTFCEEEDECFSNPCENFGVCRVQDKRRTCTCLAGFYGPNCSLFNPCSSQPGPCKNGANCVSEHSHEYECKCLVGFFGKICEKVDPCASGPCFNDGRCMNVSETAYMCSCPPGFTGPLCQWETDECASSPCQNGGSCIDHRNAFECRCSPGFTGIRCEIDIDECGSSPCQNGATCVQGVNKYECRCPHGYGGHFCEMRDRCDSDVSDTTWGSLSWPSTPQGEALFLPCPFGPADDDGGDVGGGGGSDNDVVRRWGRRVAAPAVLAQARRTCFLTPLGSHWGPVVGSDCRTKASVEVEQEAQDLVEKTQPSPGKVLTARFLEETAEKIRGVLSFALEDDKAIQVAQNMFAAISNLVASGTSGNWTQAVLSVVDAYASNVSLGDGGMVAVRTENVIVEARRMPSLVMPDFNQSVQFVVERPAAEGSARQREASFIVASIEVPPEALKQAQAESSDRLRIQFVGFANGLLFGSAAKNETDAEARNARVISATIRGHPVQNLTAPVKIIIPTPYPRRSSATYRCVFWDEKDMKWSTEGVNTSFATVAKVGCESTHLTSFSLLLDLTPETESSLSPGHQMALTVIGFIGSTLSLISLIITIVTYSIFRTLRQDLAGKILLNLCVSLLVMNLSFVVSSMSQHFDNASVCWMTAVLLHYFVLSSLLWMFVEALHMHQLLITVFTSSETHILLKRMLLAWGIPFLIVGITACAGSSFYISDRQDFCSISARNPYVYYVTYVVPACLIVLMNMAVFCMVCRVICSRRMVTGKVGGLPSSVSMAQVRGVLAVMALLGVTWIFGAMSFGPGKLVFHYAFSLTNAFQGFVIFVIRCLQYPEARQCWLHLLATGKIKTYRGPSNAKGRATRSNATHTTTSVVDGGDFPSESYTDGVRKIRDRVMNAFRAPKRGNAEDADDPPQKPTRTHIDATKNSWNASPTIQTNVSTIAKQVESIYETINSCPESKPEDHDESTMETRPKRTLLSARPSFSTSKLKDYKEGSITSWQFLKPSAQKEPISISTHYRTEVARGRTKPDRRFHTCSGVPKAVKQQASERNNLTVRLDETKKSRGVLLLHGQLVWSTAKQNESALEDKISDARANSAKTHATIMRVTGMRSAGEYKTRGSRTSRATLSIMTSGRAFLWFALVLLGATAAPAAASVFDELRADLARSVDVDGVSATSVKSKLADFREAYRKYLASLSGAPTTIEYRKVLIMVPNDVVTRPLRRHLDGEIAGISFPIKKYATEEREWSVYSAALTIKGDAELPRRLRFYLPGPRFTLVGKTWLHHGRATVDMTPIVSEWFNHRSSMHVLVQCAACLPGELVANSTYVEVVLKKQGIKTVAPARAKRSLAEKRRREAPSLPPCESGEHTDQCCRRNMTVDLRWMPGFHFLPNPLLFNAYVCAGECAPKNSHPIRHALHKELQYENAEDPEESTSCCSPTKFEPLRVFYHDIEGRQHTKTWDNVVVAECGGS</sequence>
<feature type="region of interest" description="Disordered" evidence="21">
    <location>
        <begin position="1309"/>
        <end position="1333"/>
    </location>
</feature>
<dbReference type="SUPFAM" id="SSF49265">
    <property type="entry name" value="Fibronectin type III"/>
    <property type="match status" value="1"/>
</dbReference>
<dbReference type="SUPFAM" id="SSF57184">
    <property type="entry name" value="Growth factor receptor domain"/>
    <property type="match status" value="1"/>
</dbReference>
<dbReference type="GO" id="GO:0016318">
    <property type="term" value="P:ommatidial rotation"/>
    <property type="evidence" value="ECO:0007669"/>
    <property type="project" value="UniProtKB-ARBA"/>
</dbReference>
<feature type="domain" description="TGF-beta family profile" evidence="28">
    <location>
        <begin position="1805"/>
        <end position="1923"/>
    </location>
</feature>
<keyword evidence="8 22" id="KW-0812">Transmembrane</keyword>
<feature type="disulfide bond" evidence="19">
    <location>
        <begin position="608"/>
        <end position="617"/>
    </location>
</feature>
<keyword evidence="6" id="KW-0964">Secreted</keyword>
<dbReference type="Proteomes" id="UP000678499">
    <property type="component" value="Unassembled WGS sequence"/>
</dbReference>
<dbReference type="InterPro" id="IPR001839">
    <property type="entry name" value="TGF-b_C"/>
</dbReference>
<dbReference type="SMART" id="SM00204">
    <property type="entry name" value="TGFB"/>
    <property type="match status" value="1"/>
</dbReference>
<dbReference type="InterPro" id="IPR057244">
    <property type="entry name" value="GAIN_B"/>
</dbReference>
<keyword evidence="17" id="KW-0424">Laminin EGF-like domain</keyword>
<protein>
    <submittedName>
        <fullName evidence="29">Uncharacterized protein</fullName>
    </submittedName>
</protein>
<dbReference type="FunFam" id="2.10.25.10:FF:000012">
    <property type="entry name" value="Delta-like protein"/>
    <property type="match status" value="1"/>
</dbReference>
<keyword evidence="16" id="KW-0325">Glycoprotein</keyword>
<dbReference type="PROSITE" id="PS00010">
    <property type="entry name" value="ASX_HYDROXYL"/>
    <property type="match status" value="1"/>
</dbReference>
<dbReference type="InterPro" id="IPR029034">
    <property type="entry name" value="Cystine-knot_cytokine"/>
</dbReference>
<evidence type="ECO:0000313" key="29">
    <source>
        <dbReference type="EMBL" id="CAD7274313.1"/>
    </source>
</evidence>
<dbReference type="GO" id="GO:0005509">
    <property type="term" value="F:calcium ion binding"/>
    <property type="evidence" value="ECO:0007669"/>
    <property type="project" value="UniProtKB-UniRule"/>
</dbReference>
<evidence type="ECO:0000256" key="13">
    <source>
        <dbReference type="ARBA" id="ARBA00023030"/>
    </source>
</evidence>
<keyword evidence="11 18" id="KW-0106">Calcium</keyword>
<dbReference type="GO" id="GO:0007166">
    <property type="term" value="P:cell surface receptor signaling pathway"/>
    <property type="evidence" value="ECO:0007669"/>
    <property type="project" value="InterPro"/>
</dbReference>
<dbReference type="CDD" id="cd15040">
    <property type="entry name" value="7tmB2_Adhesion"/>
    <property type="match status" value="1"/>
</dbReference>
<feature type="disulfide bond" evidence="19">
    <location>
        <begin position="492"/>
        <end position="501"/>
    </location>
</feature>
<dbReference type="GO" id="GO:0050769">
    <property type="term" value="P:positive regulation of neurogenesis"/>
    <property type="evidence" value="ECO:0007669"/>
    <property type="project" value="UniProtKB-ARBA"/>
</dbReference>
<dbReference type="InterPro" id="IPR013783">
    <property type="entry name" value="Ig-like_fold"/>
</dbReference>
<name>A0A7R9GAY0_9CRUS</name>
<keyword evidence="5" id="KW-1003">Cell membrane</keyword>
<evidence type="ECO:0000256" key="15">
    <source>
        <dbReference type="ARBA" id="ARBA00023157"/>
    </source>
</evidence>
<dbReference type="Gene3D" id="2.10.25.10">
    <property type="entry name" value="Laminin"/>
    <property type="match status" value="6"/>
</dbReference>
<dbReference type="CDD" id="cd11304">
    <property type="entry name" value="Cadherin_repeat"/>
    <property type="match status" value="2"/>
</dbReference>
<dbReference type="Pfam" id="PF00028">
    <property type="entry name" value="Cadherin"/>
    <property type="match status" value="1"/>
</dbReference>
<comment type="caution">
    <text evidence="19">Lacks conserved residue(s) required for the propagation of feature annotation.</text>
</comment>
<dbReference type="Gene3D" id="2.60.40.10">
    <property type="entry name" value="Immunoglobulins"/>
    <property type="match status" value="1"/>
</dbReference>
<dbReference type="InterPro" id="IPR001881">
    <property type="entry name" value="EGF-like_Ca-bd_dom"/>
</dbReference>
<evidence type="ECO:0000313" key="30">
    <source>
        <dbReference type="Proteomes" id="UP000678499"/>
    </source>
</evidence>
<dbReference type="CDD" id="cd13756">
    <property type="entry name" value="TGF_beta_BMPs_GDFs"/>
    <property type="match status" value="1"/>
</dbReference>
<dbReference type="InterPro" id="IPR015919">
    <property type="entry name" value="Cadherin-like_sf"/>
</dbReference>
<evidence type="ECO:0000256" key="6">
    <source>
        <dbReference type="ARBA" id="ARBA00022525"/>
    </source>
</evidence>
<dbReference type="InterPro" id="IPR000742">
    <property type="entry name" value="EGF"/>
</dbReference>
<dbReference type="PROSITE" id="PS51362">
    <property type="entry name" value="TGF_BETA_2"/>
    <property type="match status" value="1"/>
</dbReference>
<dbReference type="InterPro" id="IPR009030">
    <property type="entry name" value="Growth_fac_rcpt_cys_sf"/>
</dbReference>
<feature type="transmembrane region" description="Helical" evidence="22">
    <location>
        <begin position="1073"/>
        <end position="1092"/>
    </location>
</feature>
<keyword evidence="9" id="KW-0732">Signal</keyword>
<dbReference type="Gene3D" id="2.10.90.10">
    <property type="entry name" value="Cystine-knot cytokines"/>
    <property type="match status" value="1"/>
</dbReference>
<dbReference type="PROSITE" id="PS50026">
    <property type="entry name" value="EGF_3"/>
    <property type="match status" value="6"/>
</dbReference>
<evidence type="ECO:0000256" key="9">
    <source>
        <dbReference type="ARBA" id="ARBA00022729"/>
    </source>
</evidence>
<dbReference type="Pfam" id="PF12661">
    <property type="entry name" value="hEGF"/>
    <property type="match status" value="1"/>
</dbReference>
<feature type="domain" description="GAIN-B" evidence="24">
    <location>
        <begin position="870"/>
        <end position="1025"/>
    </location>
</feature>
<evidence type="ECO:0000259" key="23">
    <source>
        <dbReference type="PROSITE" id="PS50026"/>
    </source>
</evidence>
<dbReference type="InterPro" id="IPR017981">
    <property type="entry name" value="GPCR_2-like_7TM"/>
</dbReference>
<evidence type="ECO:0000256" key="5">
    <source>
        <dbReference type="ARBA" id="ARBA00022475"/>
    </source>
</evidence>
<dbReference type="PROSITE" id="PS50261">
    <property type="entry name" value="G_PROTEIN_RECEP_F2_4"/>
    <property type="match status" value="1"/>
</dbReference>
<evidence type="ECO:0000256" key="17">
    <source>
        <dbReference type="ARBA" id="ARBA00023292"/>
    </source>
</evidence>
<evidence type="ECO:0000259" key="24">
    <source>
        <dbReference type="PROSITE" id="PS50221"/>
    </source>
</evidence>
<dbReference type="EMBL" id="OA882270">
    <property type="protein sequence ID" value="CAD7274313.1"/>
    <property type="molecule type" value="Genomic_DNA"/>
</dbReference>
<feature type="compositionally biased region" description="Basic and acidic residues" evidence="21">
    <location>
        <begin position="1414"/>
        <end position="1428"/>
    </location>
</feature>
<dbReference type="CDD" id="cd00054">
    <property type="entry name" value="EGF_CA"/>
    <property type="match status" value="5"/>
</dbReference>
<feature type="transmembrane region" description="Helical" evidence="22">
    <location>
        <begin position="1035"/>
        <end position="1061"/>
    </location>
</feature>
<evidence type="ECO:0000259" key="28">
    <source>
        <dbReference type="PROSITE" id="PS51362"/>
    </source>
</evidence>
<evidence type="ECO:0000256" key="12">
    <source>
        <dbReference type="ARBA" id="ARBA00022989"/>
    </source>
</evidence>
<keyword evidence="15 19" id="KW-1015">Disulfide bond</keyword>
<evidence type="ECO:0000256" key="21">
    <source>
        <dbReference type="SAM" id="MobiDB-lite"/>
    </source>
</evidence>
<feature type="region of interest" description="Disordered" evidence="21">
    <location>
        <begin position="1410"/>
        <end position="1429"/>
    </location>
</feature>
<dbReference type="SMART" id="SM00112">
    <property type="entry name" value="CA"/>
    <property type="match status" value="2"/>
</dbReference>
<dbReference type="InterPro" id="IPR046338">
    <property type="entry name" value="GAIN_dom_sf"/>
</dbReference>
<evidence type="ECO:0000256" key="2">
    <source>
        <dbReference type="ARBA" id="ARBA00004251"/>
    </source>
</evidence>
<feature type="transmembrane region" description="Helical" evidence="22">
    <location>
        <begin position="1149"/>
        <end position="1172"/>
    </location>
</feature>
<feature type="disulfide bond" evidence="19">
    <location>
        <begin position="570"/>
        <end position="579"/>
    </location>
</feature>
<evidence type="ECO:0000256" key="8">
    <source>
        <dbReference type="ARBA" id="ARBA00022692"/>
    </source>
</evidence>
<evidence type="ECO:0000259" key="25">
    <source>
        <dbReference type="PROSITE" id="PS50261"/>
    </source>
</evidence>
<keyword evidence="12 22" id="KW-1133">Transmembrane helix</keyword>
<feature type="domain" description="Fibronectin type-III" evidence="27">
    <location>
        <begin position="331"/>
        <end position="429"/>
    </location>
</feature>
<evidence type="ECO:0000256" key="22">
    <source>
        <dbReference type="SAM" id="Phobius"/>
    </source>
</evidence>
<feature type="domain" description="EGF-like" evidence="23">
    <location>
        <begin position="503"/>
        <end position="542"/>
    </location>
</feature>
<feature type="domain" description="EGF-like" evidence="23">
    <location>
        <begin position="466"/>
        <end position="502"/>
    </location>
</feature>
<proteinExistence type="inferred from homology"/>
<dbReference type="Gene3D" id="2.60.40.60">
    <property type="entry name" value="Cadherins"/>
    <property type="match status" value="2"/>
</dbReference>
<dbReference type="Pfam" id="PF00008">
    <property type="entry name" value="EGF"/>
    <property type="match status" value="3"/>
</dbReference>
<dbReference type="SMART" id="SM00303">
    <property type="entry name" value="GPS"/>
    <property type="match status" value="1"/>
</dbReference>
<dbReference type="InterPro" id="IPR003961">
    <property type="entry name" value="FN3_dom"/>
</dbReference>
<feature type="disulfide bond" evidence="19">
    <location>
        <begin position="646"/>
        <end position="655"/>
    </location>
</feature>
<organism evidence="29">
    <name type="scientific">Notodromas monacha</name>
    <dbReference type="NCBI Taxonomy" id="399045"/>
    <lineage>
        <taxon>Eukaryota</taxon>
        <taxon>Metazoa</taxon>
        <taxon>Ecdysozoa</taxon>
        <taxon>Arthropoda</taxon>
        <taxon>Crustacea</taxon>
        <taxon>Oligostraca</taxon>
        <taxon>Ostracoda</taxon>
        <taxon>Podocopa</taxon>
        <taxon>Podocopida</taxon>
        <taxon>Cypridocopina</taxon>
        <taxon>Cypridoidea</taxon>
        <taxon>Cyprididae</taxon>
        <taxon>Notodromas</taxon>
    </lineage>
</organism>
<keyword evidence="13 20" id="KW-0339">Growth factor</keyword>
<dbReference type="PROSITE" id="PS50221">
    <property type="entry name" value="GAIN_B"/>
    <property type="match status" value="1"/>
</dbReference>
<dbReference type="GO" id="GO:0005886">
    <property type="term" value="C:plasma membrane"/>
    <property type="evidence" value="ECO:0007669"/>
    <property type="project" value="UniProtKB-SubCell"/>
</dbReference>
<dbReference type="PROSITE" id="PS00022">
    <property type="entry name" value="EGF_1"/>
    <property type="match status" value="6"/>
</dbReference>
<feature type="region of interest" description="Disordered" evidence="21">
    <location>
        <begin position="1356"/>
        <end position="1379"/>
    </location>
</feature>
<dbReference type="InterPro" id="IPR053066">
    <property type="entry name" value="ADGR_G7"/>
</dbReference>
<feature type="transmembrane region" description="Helical" evidence="22">
    <location>
        <begin position="1590"/>
        <end position="1611"/>
    </location>
</feature>
<feature type="disulfide bond" evidence="19">
    <location>
        <begin position="436"/>
        <end position="453"/>
    </location>
</feature>
<feature type="domain" description="EGF-like" evidence="23">
    <location>
        <begin position="543"/>
        <end position="580"/>
    </location>
</feature>
<evidence type="ECO:0000259" key="26">
    <source>
        <dbReference type="PROSITE" id="PS50268"/>
    </source>
</evidence>
<dbReference type="SMART" id="SM00179">
    <property type="entry name" value="EGF_CA"/>
    <property type="match status" value="6"/>
</dbReference>
<dbReference type="SUPFAM" id="SSF57196">
    <property type="entry name" value="EGF/Laminin"/>
    <property type="match status" value="3"/>
</dbReference>
<dbReference type="OrthoDB" id="283575at2759"/>
<dbReference type="PANTHER" id="PTHR47767">
    <property type="entry name" value="ADHESION G PROTEIN-COUPLED RECEPTOR G7"/>
    <property type="match status" value="1"/>
</dbReference>
<comment type="subcellular location">
    <subcellularLocation>
        <location evidence="2">Cell membrane</location>
        <topology evidence="2">Single-pass type I membrane protein</topology>
    </subcellularLocation>
    <subcellularLocation>
        <location evidence="1">Membrane</location>
        <topology evidence="1">Multi-pass membrane protein</topology>
    </subcellularLocation>
    <subcellularLocation>
        <location evidence="3">Secreted</location>
    </subcellularLocation>
</comment>
<keyword evidence="14 22" id="KW-0472">Membrane</keyword>
<evidence type="ECO:0000256" key="7">
    <source>
        <dbReference type="ARBA" id="ARBA00022536"/>
    </source>
</evidence>
<feature type="domain" description="G-protein coupled receptors family 2 profile 2" evidence="25">
    <location>
        <begin position="1037"/>
        <end position="1287"/>
    </location>
</feature>
<dbReference type="GO" id="GO:0008083">
    <property type="term" value="F:growth factor activity"/>
    <property type="evidence" value="ECO:0007669"/>
    <property type="project" value="UniProtKB-KW"/>
</dbReference>
<dbReference type="CDD" id="cd00063">
    <property type="entry name" value="FN3"/>
    <property type="match status" value="1"/>
</dbReference>
<feature type="domain" description="EGF-like" evidence="23">
    <location>
        <begin position="620"/>
        <end position="656"/>
    </location>
</feature>
<dbReference type="PRINTS" id="PR00249">
    <property type="entry name" value="GPCRSECRETIN"/>
</dbReference>
<dbReference type="GO" id="GO:0048056">
    <property type="term" value="P:R3/R4 cell differentiation"/>
    <property type="evidence" value="ECO:0007669"/>
    <property type="project" value="UniProtKB-ARBA"/>
</dbReference>
<evidence type="ECO:0000256" key="10">
    <source>
        <dbReference type="ARBA" id="ARBA00022737"/>
    </source>
</evidence>
<dbReference type="PROSITE" id="PS00250">
    <property type="entry name" value="TGF_BETA_1"/>
    <property type="match status" value="1"/>
</dbReference>
<dbReference type="GO" id="GO:0004930">
    <property type="term" value="F:G protein-coupled receptor activity"/>
    <property type="evidence" value="ECO:0007669"/>
    <property type="project" value="InterPro"/>
</dbReference>